<name>A0ABW2UHW0_9RHOB</name>
<dbReference type="EMBL" id="JBHTFQ010000002">
    <property type="protein sequence ID" value="MFC7703561.1"/>
    <property type="molecule type" value="Genomic_DNA"/>
</dbReference>
<protein>
    <submittedName>
        <fullName evidence="1">DUF1045 domain-containing protein</fullName>
    </submittedName>
</protein>
<accession>A0ABW2UHW0</accession>
<sequence>MTEYERYAIYYLPDPGPLADFGAAWLGWDVQQGRTVPHPDVDGLPVADLTATPRKYGLHATIKPPFRLAPGHDAPGLSAALDDLCARLTRVELPGLVLARLGSFLALRPEGDQSHLAALAAQVVMELDAFRAPPSEAELARRKAAGLDPRQIELLERWGYPYVMEEFHFHITLTGKLDAAVVPQVEAALQPRLVPLLPRPFRIDSLCLLGEREGRFHLVHRYTLSG</sequence>
<dbReference type="RefSeq" id="WP_377400083.1">
    <property type="nucleotide sequence ID" value="NZ_JBHTFQ010000002.1"/>
</dbReference>
<evidence type="ECO:0000313" key="2">
    <source>
        <dbReference type="Proteomes" id="UP001596516"/>
    </source>
</evidence>
<comment type="caution">
    <text evidence="1">The sequence shown here is derived from an EMBL/GenBank/DDBJ whole genome shotgun (WGS) entry which is preliminary data.</text>
</comment>
<reference evidence="2" key="1">
    <citation type="journal article" date="2019" name="Int. J. Syst. Evol. Microbiol.">
        <title>The Global Catalogue of Microorganisms (GCM) 10K type strain sequencing project: providing services to taxonomists for standard genome sequencing and annotation.</title>
        <authorList>
            <consortium name="The Broad Institute Genomics Platform"/>
            <consortium name="The Broad Institute Genome Sequencing Center for Infectious Disease"/>
            <person name="Wu L."/>
            <person name="Ma J."/>
        </authorList>
    </citation>
    <scope>NUCLEOTIDE SEQUENCE [LARGE SCALE GENOMIC DNA]</scope>
    <source>
        <strain evidence="2">CGMCC 1.12750</strain>
    </source>
</reference>
<gene>
    <name evidence="1" type="ORF">ACFQXB_05065</name>
</gene>
<dbReference type="Proteomes" id="UP001596516">
    <property type="component" value="Unassembled WGS sequence"/>
</dbReference>
<dbReference type="Pfam" id="PF06299">
    <property type="entry name" value="DUF1045"/>
    <property type="match status" value="1"/>
</dbReference>
<dbReference type="Gene3D" id="3.90.1140.10">
    <property type="entry name" value="Cyclic phosphodiesterase"/>
    <property type="match status" value="1"/>
</dbReference>
<evidence type="ECO:0000313" key="1">
    <source>
        <dbReference type="EMBL" id="MFC7703561.1"/>
    </source>
</evidence>
<proteinExistence type="predicted"/>
<dbReference type="InterPro" id="IPR009389">
    <property type="entry name" value="DUF1045"/>
</dbReference>
<dbReference type="NCBIfam" id="TIGR03223">
    <property type="entry name" value="Phn_opern_protn"/>
    <property type="match status" value="1"/>
</dbReference>
<dbReference type="PIRSF" id="PIRSF033328">
    <property type="entry name" value="Phest_Mll4975"/>
    <property type="match status" value="1"/>
</dbReference>
<keyword evidence="2" id="KW-1185">Reference proteome</keyword>
<organism evidence="1 2">
    <name type="scientific">Plastorhodobacter daqingensis</name>
    <dbReference type="NCBI Taxonomy" id="1387281"/>
    <lineage>
        <taxon>Bacteria</taxon>
        <taxon>Pseudomonadati</taxon>
        <taxon>Pseudomonadota</taxon>
        <taxon>Alphaproteobacteria</taxon>
        <taxon>Rhodobacterales</taxon>
        <taxon>Paracoccaceae</taxon>
        <taxon>Plastorhodobacter</taxon>
    </lineage>
</organism>